<keyword evidence="11 19" id="KW-0812">Transmembrane</keyword>
<evidence type="ECO:0000256" key="13">
    <source>
        <dbReference type="ARBA" id="ARBA00022989"/>
    </source>
</evidence>
<dbReference type="GO" id="GO:0016765">
    <property type="term" value="F:transferase activity, transferring alkyl or aryl (other than methyl) groups"/>
    <property type="evidence" value="ECO:0007669"/>
    <property type="project" value="InterPro"/>
</dbReference>
<feature type="transmembrane region" description="Helical" evidence="19">
    <location>
        <begin position="234"/>
        <end position="251"/>
    </location>
</feature>
<dbReference type="SUPFAM" id="SSF48576">
    <property type="entry name" value="Terpenoid synthases"/>
    <property type="match status" value="1"/>
</dbReference>
<evidence type="ECO:0000256" key="7">
    <source>
        <dbReference type="ARBA" id="ARBA00012242"/>
    </source>
</evidence>
<dbReference type="SFLD" id="SFLDS00005">
    <property type="entry name" value="Isoprenoid_Synthase_Type_I"/>
    <property type="match status" value="1"/>
</dbReference>
<dbReference type="Gene3D" id="1.10.600.10">
    <property type="entry name" value="Farnesyl Diphosphate Synthase"/>
    <property type="match status" value="1"/>
</dbReference>
<comment type="pathway">
    <text evidence="4">Carotenoid biosynthesis; phytoene biosynthesis; all-trans-phytoene from geranylgeranyl diphosphate: step 1/1.</text>
</comment>
<name>A0AAD6D2G8_9EURO</name>
<keyword evidence="14 19" id="KW-0472">Membrane</keyword>
<comment type="caution">
    <text evidence="20">The sequence shown here is derived from an EMBL/GenBank/DDBJ whole genome shotgun (WGS) entry which is preliminary data.</text>
</comment>
<evidence type="ECO:0000256" key="5">
    <source>
        <dbReference type="ARBA" id="ARBA00008247"/>
    </source>
</evidence>
<keyword evidence="13 19" id="KW-1133">Transmembrane helix</keyword>
<evidence type="ECO:0000313" key="20">
    <source>
        <dbReference type="EMBL" id="KAJ5552442.1"/>
    </source>
</evidence>
<evidence type="ECO:0000256" key="2">
    <source>
        <dbReference type="ARBA" id="ARBA00004141"/>
    </source>
</evidence>
<evidence type="ECO:0000256" key="14">
    <source>
        <dbReference type="ARBA" id="ARBA00023136"/>
    </source>
</evidence>
<dbReference type="AlphaFoldDB" id="A0AAD6D2G8"/>
<comment type="catalytic activity">
    <reaction evidence="1">
        <text>2 (2E,6E,10E)-geranylgeranyl diphosphate = 15-cis-phytoene + 2 diphosphate</text>
        <dbReference type="Rhea" id="RHEA:34475"/>
        <dbReference type="ChEBI" id="CHEBI:27787"/>
        <dbReference type="ChEBI" id="CHEBI:33019"/>
        <dbReference type="ChEBI" id="CHEBI:58756"/>
        <dbReference type="EC" id="2.5.1.32"/>
    </reaction>
</comment>
<dbReference type="EC" id="2.5.1.32" evidence="8"/>
<proteinExistence type="inferred from homology"/>
<evidence type="ECO:0000256" key="16">
    <source>
        <dbReference type="ARBA" id="ARBA00023268"/>
    </source>
</evidence>
<comment type="catalytic activity">
    <reaction evidence="18">
        <text>all-trans-lycopene = gamma-carotene</text>
        <dbReference type="Rhea" id="RHEA:32219"/>
        <dbReference type="ChEBI" id="CHEBI:15948"/>
        <dbReference type="ChEBI" id="CHEBI:27740"/>
        <dbReference type="EC" id="5.5.1.19"/>
    </reaction>
</comment>
<feature type="transmembrane region" description="Helical" evidence="19">
    <location>
        <begin position="126"/>
        <end position="149"/>
    </location>
</feature>
<comment type="similarity">
    <text evidence="6">In the C-terminal section; belongs to the phytoene/squalene synthase family.</text>
</comment>
<protein>
    <recommendedName>
        <fullName evidence="9">Bifunctional lycopene cyclase/phytoene synthase</fullName>
        <ecNumber evidence="8">2.5.1.32</ecNumber>
        <ecNumber evidence="7">5.5.1.19</ecNumber>
    </recommendedName>
</protein>
<comment type="subcellular location">
    <subcellularLocation>
        <location evidence="2">Membrane</location>
        <topology evidence="2">Multi-pass membrane protein</topology>
    </subcellularLocation>
</comment>
<feature type="transmembrane region" description="Helical" evidence="19">
    <location>
        <begin position="182"/>
        <end position="202"/>
    </location>
</feature>
<evidence type="ECO:0000256" key="19">
    <source>
        <dbReference type="SAM" id="Phobius"/>
    </source>
</evidence>
<feature type="transmembrane region" description="Helical" evidence="19">
    <location>
        <begin position="156"/>
        <end position="176"/>
    </location>
</feature>
<comment type="pathway">
    <text evidence="3">Carotenoid biosynthesis; beta-carotene biosynthesis.</text>
</comment>
<dbReference type="PANTHER" id="PTHR31480">
    <property type="entry name" value="BIFUNCTIONAL LYCOPENE CYCLASE/PHYTOENE SYNTHASE"/>
    <property type="match status" value="1"/>
</dbReference>
<gene>
    <name evidence="20" type="ORF">N7494_001820</name>
</gene>
<dbReference type="GO" id="GO:0016020">
    <property type="term" value="C:membrane"/>
    <property type="evidence" value="ECO:0007669"/>
    <property type="project" value="UniProtKB-SubCell"/>
</dbReference>
<dbReference type="GO" id="GO:0016117">
    <property type="term" value="P:carotenoid biosynthetic process"/>
    <property type="evidence" value="ECO:0007669"/>
    <property type="project" value="UniProtKB-KW"/>
</dbReference>
<sequence>MRDNIDLTEWDLSVNKRKTCKVQRTASTGYDTIIRTIFYTNRYSKDLDTLYPVIWTIPWDSFLIHTHIWTYPTDAIIGLTLFKIPIEEVFFFIIQTYNTSLLYTLLGKRLLLPIYLSGPLKNPHQTILILCRDIGTVLFSGTAVLGLTCMYHGGKYMYMGLILTWVSPVLTLQWLLTYRFLLALPPASTIVPILLPTAYLWLVDTIALRRGTWVIETGTKLDIQIWSGLEIEEALFFFVTNTMIVFGLVAIDNAIALHEYKSFTSIDTIGERRSVAFLIAPFLQDNGQYDLNLLRSLSQAVESLQNKSQSMYLGSATFEGQLRMDLISLYSFCRNADDLIDDAPNCETAKYWIKECAKALDVKFNSTEVKFEDPKAYQRMTELIPAPLHVPFHLLPVSRLLREPFFSLLEGFKTDLEFHSEGNQFPIATEKDLELYAYRVAGTIAELLLDRVFRQYPQTVDDVEKSEIISSGERMGQALQYVNIARDIVRDAAIGRVYIPNSWLSDEGLTPSMVVKNPNHTKMAIFRERLLDKAETCYAETQIHMDRLPCPCEVLSEQL</sequence>
<evidence type="ECO:0000313" key="21">
    <source>
        <dbReference type="Proteomes" id="UP001220324"/>
    </source>
</evidence>
<dbReference type="GO" id="GO:0016872">
    <property type="term" value="F:intramolecular lyase activity"/>
    <property type="evidence" value="ECO:0007669"/>
    <property type="project" value="InterPro"/>
</dbReference>
<evidence type="ECO:0000256" key="3">
    <source>
        <dbReference type="ARBA" id="ARBA00005089"/>
    </source>
</evidence>
<dbReference type="Pfam" id="PF00494">
    <property type="entry name" value="SQS_PSY"/>
    <property type="match status" value="1"/>
</dbReference>
<keyword evidence="15" id="KW-0413">Isomerase</keyword>
<evidence type="ECO:0000256" key="17">
    <source>
        <dbReference type="ARBA" id="ARBA00029313"/>
    </source>
</evidence>
<evidence type="ECO:0000256" key="9">
    <source>
        <dbReference type="ARBA" id="ARBA00018909"/>
    </source>
</evidence>
<evidence type="ECO:0000256" key="12">
    <source>
        <dbReference type="ARBA" id="ARBA00022746"/>
    </source>
</evidence>
<comment type="similarity">
    <text evidence="5">In the N-terminal section; belongs to the lycopene beta-cyclase family.</text>
</comment>
<dbReference type="NCBIfam" id="TIGR03462">
    <property type="entry name" value="CarR_dom_SF"/>
    <property type="match status" value="2"/>
</dbReference>
<evidence type="ECO:0000256" key="15">
    <source>
        <dbReference type="ARBA" id="ARBA00023235"/>
    </source>
</evidence>
<dbReference type="GO" id="GO:0045436">
    <property type="term" value="F:lycopene beta cyclase activity"/>
    <property type="evidence" value="ECO:0007669"/>
    <property type="project" value="UniProtKB-ARBA"/>
</dbReference>
<keyword evidence="10" id="KW-0808">Transferase</keyword>
<dbReference type="InterPro" id="IPR017825">
    <property type="entry name" value="Lycopene_cyclase_dom"/>
</dbReference>
<dbReference type="EMBL" id="JAQIZZ010000002">
    <property type="protein sequence ID" value="KAJ5552442.1"/>
    <property type="molecule type" value="Genomic_DNA"/>
</dbReference>
<dbReference type="SFLD" id="SFLDG01018">
    <property type="entry name" value="Squalene/Phytoene_Synthase_Lik"/>
    <property type="match status" value="1"/>
</dbReference>
<dbReference type="PROSITE" id="PS01045">
    <property type="entry name" value="SQUALEN_PHYTOEN_SYN_2"/>
    <property type="match status" value="1"/>
</dbReference>
<keyword evidence="21" id="KW-1185">Reference proteome</keyword>
<dbReference type="Proteomes" id="UP001220324">
    <property type="component" value="Unassembled WGS sequence"/>
</dbReference>
<reference evidence="20 21" key="1">
    <citation type="journal article" date="2023" name="IMA Fungus">
        <title>Comparative genomic study of the Penicillium genus elucidates a diverse pangenome and 15 lateral gene transfer events.</title>
        <authorList>
            <person name="Petersen C."/>
            <person name="Sorensen T."/>
            <person name="Nielsen M.R."/>
            <person name="Sondergaard T.E."/>
            <person name="Sorensen J.L."/>
            <person name="Fitzpatrick D.A."/>
            <person name="Frisvad J.C."/>
            <person name="Nielsen K.L."/>
        </authorList>
    </citation>
    <scope>NUCLEOTIDE SEQUENCE [LARGE SCALE GENOMIC DNA]</scope>
    <source>
        <strain evidence="20 21">IBT 35679</strain>
    </source>
</reference>
<keyword evidence="16" id="KW-0511">Multifunctional enzyme</keyword>
<evidence type="ECO:0000256" key="4">
    <source>
        <dbReference type="ARBA" id="ARBA00005172"/>
    </source>
</evidence>
<evidence type="ECO:0000256" key="18">
    <source>
        <dbReference type="ARBA" id="ARBA00029335"/>
    </source>
</evidence>
<organism evidence="20 21">
    <name type="scientific">Penicillium frequentans</name>
    <dbReference type="NCBI Taxonomy" id="3151616"/>
    <lineage>
        <taxon>Eukaryota</taxon>
        <taxon>Fungi</taxon>
        <taxon>Dikarya</taxon>
        <taxon>Ascomycota</taxon>
        <taxon>Pezizomycotina</taxon>
        <taxon>Eurotiomycetes</taxon>
        <taxon>Eurotiomycetidae</taxon>
        <taxon>Eurotiales</taxon>
        <taxon>Aspergillaceae</taxon>
        <taxon>Penicillium</taxon>
    </lineage>
</organism>
<keyword evidence="12" id="KW-0125">Carotenoid biosynthesis</keyword>
<dbReference type="InterPro" id="IPR008949">
    <property type="entry name" value="Isoprenoid_synthase_dom_sf"/>
</dbReference>
<accession>A0AAD6D2G8</accession>
<evidence type="ECO:0000256" key="1">
    <source>
        <dbReference type="ARBA" id="ARBA00001805"/>
    </source>
</evidence>
<evidence type="ECO:0000256" key="11">
    <source>
        <dbReference type="ARBA" id="ARBA00022692"/>
    </source>
</evidence>
<dbReference type="EC" id="5.5.1.19" evidence="7"/>
<evidence type="ECO:0000256" key="10">
    <source>
        <dbReference type="ARBA" id="ARBA00022679"/>
    </source>
</evidence>
<dbReference type="InterPro" id="IPR002060">
    <property type="entry name" value="Squ/phyt_synthse"/>
</dbReference>
<evidence type="ECO:0000256" key="6">
    <source>
        <dbReference type="ARBA" id="ARBA00008406"/>
    </source>
</evidence>
<evidence type="ECO:0000256" key="8">
    <source>
        <dbReference type="ARBA" id="ARBA00012396"/>
    </source>
</evidence>
<comment type="catalytic activity">
    <reaction evidence="17">
        <text>gamma-carotene = all-trans-beta-carotene</text>
        <dbReference type="Rhea" id="RHEA:32239"/>
        <dbReference type="ChEBI" id="CHEBI:17579"/>
        <dbReference type="ChEBI" id="CHEBI:27740"/>
        <dbReference type="EC" id="5.5.1.19"/>
    </reaction>
</comment>
<dbReference type="InterPro" id="IPR019845">
    <property type="entry name" value="Squalene/phytoene_synthase_CS"/>
</dbReference>